<organism evidence="18 19">
    <name type="scientific">Gnomoniopsis smithogilvyi</name>
    <dbReference type="NCBI Taxonomy" id="1191159"/>
    <lineage>
        <taxon>Eukaryota</taxon>
        <taxon>Fungi</taxon>
        <taxon>Dikarya</taxon>
        <taxon>Ascomycota</taxon>
        <taxon>Pezizomycotina</taxon>
        <taxon>Sordariomycetes</taxon>
        <taxon>Sordariomycetidae</taxon>
        <taxon>Diaporthales</taxon>
        <taxon>Gnomoniaceae</taxon>
        <taxon>Gnomoniopsis</taxon>
    </lineage>
</organism>
<evidence type="ECO:0000256" key="10">
    <source>
        <dbReference type="ARBA" id="ARBA00022895"/>
    </source>
</evidence>
<dbReference type="CDD" id="cd01648">
    <property type="entry name" value="TERT"/>
    <property type="match status" value="1"/>
</dbReference>
<keyword evidence="8 15" id="KW-0479">Metal-binding</keyword>
<evidence type="ECO:0000256" key="5">
    <source>
        <dbReference type="ARBA" id="ARBA00022454"/>
    </source>
</evidence>
<name>A0A9W8YZF1_9PEZI</name>
<comment type="caution">
    <text evidence="18">The sequence shown here is derived from an EMBL/GenBank/DDBJ whole genome shotgun (WGS) entry which is preliminary data.</text>
</comment>
<dbReference type="GO" id="GO:0042162">
    <property type="term" value="F:telomeric DNA binding"/>
    <property type="evidence" value="ECO:0007669"/>
    <property type="project" value="TreeGrafter"/>
</dbReference>
<dbReference type="EMBL" id="JAPEVB010000002">
    <property type="protein sequence ID" value="KAJ4394591.1"/>
    <property type="molecule type" value="Genomic_DNA"/>
</dbReference>
<dbReference type="PANTHER" id="PTHR12066:SF0">
    <property type="entry name" value="TELOMERASE REVERSE TRANSCRIPTASE"/>
    <property type="match status" value="1"/>
</dbReference>
<dbReference type="Pfam" id="PF12009">
    <property type="entry name" value="Telomerase_RBD"/>
    <property type="match status" value="1"/>
</dbReference>
<dbReference type="Gene3D" id="1.10.132.70">
    <property type="match status" value="2"/>
</dbReference>
<dbReference type="SUPFAM" id="SSF56672">
    <property type="entry name" value="DNA/RNA polymerases"/>
    <property type="match status" value="1"/>
</dbReference>
<evidence type="ECO:0000256" key="12">
    <source>
        <dbReference type="ARBA" id="ARBA00023128"/>
    </source>
</evidence>
<feature type="domain" description="Reverse transcriptase" evidence="17">
    <location>
        <begin position="534"/>
        <end position="862"/>
    </location>
</feature>
<dbReference type="InterPro" id="IPR043502">
    <property type="entry name" value="DNA/RNA_pol_sf"/>
</dbReference>
<evidence type="ECO:0000256" key="1">
    <source>
        <dbReference type="ARBA" id="ARBA00004173"/>
    </source>
</evidence>
<evidence type="ECO:0000256" key="11">
    <source>
        <dbReference type="ARBA" id="ARBA00022918"/>
    </source>
</evidence>
<dbReference type="PANTHER" id="PTHR12066">
    <property type="entry name" value="TELOMERASE REVERSE TRANSCRIPTASE"/>
    <property type="match status" value="1"/>
</dbReference>
<comment type="subcellular location">
    <subcellularLocation>
        <location evidence="1">Mitochondrion</location>
    </subcellularLocation>
    <subcellularLocation>
        <location evidence="15">Nucleus</location>
    </subcellularLocation>
    <subcellularLocation>
        <location evidence="15">Chromosome</location>
        <location evidence="15">Telomere</location>
    </subcellularLocation>
</comment>
<keyword evidence="12" id="KW-0496">Mitochondrion</keyword>
<comment type="similarity">
    <text evidence="2 15">Belongs to the reverse transcriptase family. Telomerase subfamily.</text>
</comment>
<dbReference type="GO" id="GO:0000333">
    <property type="term" value="C:telomerase catalytic core complex"/>
    <property type="evidence" value="ECO:0007669"/>
    <property type="project" value="TreeGrafter"/>
</dbReference>
<keyword evidence="10 15" id="KW-0779">Telomere</keyword>
<evidence type="ECO:0000313" key="18">
    <source>
        <dbReference type="EMBL" id="KAJ4394591.1"/>
    </source>
</evidence>
<dbReference type="Gene3D" id="3.30.70.2630">
    <property type="match status" value="1"/>
</dbReference>
<proteinExistence type="inferred from homology"/>
<evidence type="ECO:0000256" key="15">
    <source>
        <dbReference type="RuleBase" id="RU365061"/>
    </source>
</evidence>
<keyword evidence="7 15" id="KW-0548">Nucleotidyltransferase</keyword>
<comment type="function">
    <text evidence="15">Telomerase is a ribonucleoprotein enzyme essential for the replication of chromosome termini in most eukaryotes. It elongates telomeres. It is a reverse transcriptase that adds simple sequence repeats to chromosome ends by copying a template sequence within the RNA component of the enzyme.</text>
</comment>
<dbReference type="InterPro" id="IPR003545">
    <property type="entry name" value="Telomerase_RT"/>
</dbReference>
<evidence type="ECO:0000256" key="16">
    <source>
        <dbReference type="SAM" id="MobiDB-lite"/>
    </source>
</evidence>
<dbReference type="GO" id="GO:0070034">
    <property type="term" value="F:telomerase RNA binding"/>
    <property type="evidence" value="ECO:0007669"/>
    <property type="project" value="TreeGrafter"/>
</dbReference>
<comment type="catalytic activity">
    <reaction evidence="14 15">
        <text>DNA(n) + a 2'-deoxyribonucleoside 5'-triphosphate = DNA(n+1) + diphosphate</text>
        <dbReference type="Rhea" id="RHEA:22508"/>
        <dbReference type="Rhea" id="RHEA-COMP:17339"/>
        <dbReference type="Rhea" id="RHEA-COMP:17340"/>
        <dbReference type="ChEBI" id="CHEBI:33019"/>
        <dbReference type="ChEBI" id="CHEBI:61560"/>
        <dbReference type="ChEBI" id="CHEBI:173112"/>
        <dbReference type="EC" id="2.7.7.49"/>
    </reaction>
</comment>
<dbReference type="InterPro" id="IPR049139">
    <property type="entry name" value="TERT_C"/>
</dbReference>
<dbReference type="PRINTS" id="PR01365">
    <property type="entry name" value="TELOMERASERT"/>
</dbReference>
<evidence type="ECO:0000259" key="17">
    <source>
        <dbReference type="PROSITE" id="PS50878"/>
    </source>
</evidence>
<dbReference type="GO" id="GO:0000781">
    <property type="term" value="C:chromosome, telomeric region"/>
    <property type="evidence" value="ECO:0007669"/>
    <property type="project" value="UniProtKB-SubCell"/>
</dbReference>
<protein>
    <recommendedName>
        <fullName evidence="4 15">Telomerase reverse transcriptase</fullName>
        <ecNumber evidence="3 15">2.7.7.49</ecNumber>
    </recommendedName>
    <alternativeName>
        <fullName evidence="15">Telomerase catalytic subunit</fullName>
    </alternativeName>
</protein>
<evidence type="ECO:0000256" key="13">
    <source>
        <dbReference type="ARBA" id="ARBA00023242"/>
    </source>
</evidence>
<dbReference type="InterPro" id="IPR000477">
    <property type="entry name" value="RT_dom"/>
</dbReference>
<dbReference type="Pfam" id="PF00078">
    <property type="entry name" value="RVT_1"/>
    <property type="match status" value="1"/>
</dbReference>
<evidence type="ECO:0000256" key="2">
    <source>
        <dbReference type="ARBA" id="ARBA00008001"/>
    </source>
</evidence>
<evidence type="ECO:0000256" key="9">
    <source>
        <dbReference type="ARBA" id="ARBA00022842"/>
    </source>
</evidence>
<evidence type="ECO:0000256" key="8">
    <source>
        <dbReference type="ARBA" id="ARBA00022723"/>
    </source>
</evidence>
<gene>
    <name evidence="18" type="primary">EST2</name>
    <name evidence="18" type="ORF">N0V93_003810</name>
</gene>
<keyword evidence="19" id="KW-1185">Reference proteome</keyword>
<feature type="region of interest" description="Disordered" evidence="16">
    <location>
        <begin position="1"/>
        <end position="49"/>
    </location>
</feature>
<accession>A0A9W8YZF1</accession>
<dbReference type="PROSITE" id="PS50878">
    <property type="entry name" value="RT_POL"/>
    <property type="match status" value="1"/>
</dbReference>
<dbReference type="Proteomes" id="UP001140453">
    <property type="component" value="Unassembled WGS sequence"/>
</dbReference>
<dbReference type="EC" id="2.7.7.49" evidence="3 15"/>
<evidence type="ECO:0000313" key="19">
    <source>
        <dbReference type="Proteomes" id="UP001140453"/>
    </source>
</evidence>
<dbReference type="GO" id="GO:0003720">
    <property type="term" value="F:telomerase activity"/>
    <property type="evidence" value="ECO:0007669"/>
    <property type="project" value="InterPro"/>
</dbReference>
<evidence type="ECO:0000256" key="6">
    <source>
        <dbReference type="ARBA" id="ARBA00022679"/>
    </source>
</evidence>
<keyword evidence="9 15" id="KW-0460">Magnesium</keyword>
<sequence>MPQAHVRNPLSKKRKPRRNASSGGSDHGQPPLKKPRTGPSSGRLQAPGAVKHPLLAQYYPTTITLRQYLLDNLPAASRLRRKKIAAFGSEPFIADDPDGVRAQLARLLDTTLLGLCVPPKELAKAQSEKRRQQWIDYSQRDDSHVTISGSDASAIHFQSEIVGFVIWLLFSRGKVSSKPQHLLCDGFRRGTGQQAAPCSIQGLCSLYFNERVAILKHAPWPQLLHILGKSGESMMINLLMDCSIFLPVEAGQGNYYQLSGKPIFECEPISTHNEVHTVNEPATFERKPSDIVFVRSRMLYARAALNARGFVHFGLRHIHALNRFPVLKKDSESADVRNHQNHAHSITNNALRIMMYIFPRQFGLHNAFTSHVDPTKTAQKFQDYTLREEEIFAKFSANCAESSQRLDVRVPKRLRGKAEHLVQRLQTFHARCSYAKLMEHHCPIVEIDWLEPPSLKGRKCSQTDFRKRSEIFSEFVYYVFDSLLIPLIRSNFYVTESNVHRYRVYFFRQDVWRSVAEPAMAELKDTMFEEMKLDQALNVLDSRRLGYSQVRLLPKQSSVRPIMNLRRRMVTSKDKKVLGHSINTILSPVYNMLKFEKDTHAERLGSTMFSVGDLYGRLSSFKERLGAVHGPLYFAKVDVQAAFDTIPQDAVIALMNSVPSESKYEMIKHVEVVLNENAMLPNTKTLKRWHTSAKAPGDTATFLEHLGRQIAPVKKNTVYVDSVFRKTHRTRDLLALMASHIQQSLVKIGKKYYRQKAGIPQGSVISSVLCNYFYADLEQTQLSFLRADDCLLLRLIDDFLLVTPDQSKAARFIAAMQQGFSEYGVTVSPAKTLVNFPLTIGNLPVPALPPGATVFPYCGTQIHVHTLNLTKDRGLANLAALKDPTISNALTVEFSRHPGANFKRKTLNAFKIQSHLMFFDARHNSSQTVVRNLRDALVETATKSWAYARCLPAAKRPSAKIWVETLQDLVEVVHLLLNSRARKLRFPRYESSVTKAQARWLVFGAFRGVLGRKQANFGEVLQWLDGEMGRLEGKVVGNGRGKDVKALV</sequence>
<reference evidence="18" key="1">
    <citation type="submission" date="2022-10" db="EMBL/GenBank/DDBJ databases">
        <title>Tapping the CABI collections for fungal endophytes: first genome assemblies for Collariella, Neodidymelliopsis, Ascochyta clinopodiicola, Didymella pomorum, Didymosphaeria variabile, Neocosmospora piperis and Neocucurbitaria cava.</title>
        <authorList>
            <person name="Hill R."/>
        </authorList>
    </citation>
    <scope>NUCLEOTIDE SEQUENCE</scope>
    <source>
        <strain evidence="18">IMI 355082</strain>
    </source>
</reference>
<dbReference type="AlphaFoldDB" id="A0A9W8YZF1"/>
<keyword evidence="5 15" id="KW-0158">Chromosome</keyword>
<dbReference type="InterPro" id="IPR021891">
    <property type="entry name" value="Telomerase_RBD"/>
</dbReference>
<keyword evidence="6 15" id="KW-0808">Transferase</keyword>
<dbReference type="GO" id="GO:0046872">
    <property type="term" value="F:metal ion binding"/>
    <property type="evidence" value="ECO:0007669"/>
    <property type="project" value="UniProtKB-KW"/>
</dbReference>
<evidence type="ECO:0000256" key="14">
    <source>
        <dbReference type="ARBA" id="ARBA00048173"/>
    </source>
</evidence>
<evidence type="ECO:0000256" key="3">
    <source>
        <dbReference type="ARBA" id="ARBA00012493"/>
    </source>
</evidence>
<keyword evidence="11 15" id="KW-0695">RNA-directed DNA polymerase</keyword>
<keyword evidence="13 15" id="KW-0539">Nucleus</keyword>
<dbReference type="GO" id="GO:0007004">
    <property type="term" value="P:telomere maintenance via telomerase"/>
    <property type="evidence" value="ECO:0007669"/>
    <property type="project" value="TreeGrafter"/>
</dbReference>
<dbReference type="SMART" id="SM00975">
    <property type="entry name" value="Telomerase_RBD"/>
    <property type="match status" value="1"/>
</dbReference>
<dbReference type="Gene3D" id="1.10.357.90">
    <property type="match status" value="1"/>
</dbReference>
<dbReference type="GO" id="GO:0005739">
    <property type="term" value="C:mitochondrion"/>
    <property type="evidence" value="ECO:0007669"/>
    <property type="project" value="UniProtKB-SubCell"/>
</dbReference>
<evidence type="ECO:0000256" key="7">
    <source>
        <dbReference type="ARBA" id="ARBA00022695"/>
    </source>
</evidence>
<evidence type="ECO:0000256" key="4">
    <source>
        <dbReference type="ARBA" id="ARBA00016182"/>
    </source>
</evidence>
<dbReference type="Pfam" id="PF21399">
    <property type="entry name" value="TERT_C"/>
    <property type="match status" value="1"/>
</dbReference>
<dbReference type="OrthoDB" id="289721at2759"/>